<dbReference type="AlphaFoldDB" id="A0A1L3SUB9"/>
<proteinExistence type="predicted"/>
<keyword evidence="3" id="KW-1185">Reference proteome</keyword>
<reference evidence="3" key="1">
    <citation type="submission" date="2016-11" db="EMBL/GenBank/DDBJ databases">
        <title>Mesorhizobium oceanicum sp. nov., isolated from deep seawater in South China Sea.</title>
        <authorList>
            <person name="Fu G.-Y."/>
        </authorList>
    </citation>
    <scope>NUCLEOTIDE SEQUENCE [LARGE SCALE GENOMIC DNA]</scope>
    <source>
        <strain evidence="3">B7</strain>
    </source>
</reference>
<feature type="region of interest" description="Disordered" evidence="1">
    <location>
        <begin position="207"/>
        <end position="232"/>
    </location>
</feature>
<accession>A0A1L3SUB9</accession>
<dbReference type="Proteomes" id="UP000182840">
    <property type="component" value="Chromosome"/>
</dbReference>
<sequence length="530" mass="58159">MPFVMSLTQMQAREATLKSLARSGKDGNLAQALRSRALVNAGLSFLERNQHRYQVLELDPSLLRYLRAAGKGGLDQDEGDVLEDRLLIEGVHTVLRSTRTRAKQLVVTSDVLLSRVLGAEGIPNICLPTPKLQEKEIPSFRYDAWAGTFMGTSIRGLLWDLTHAFGTVRMQSSRKVSLSLSCYWPGKQPQDWVAECLDVRNLDDAATPAKKAGSAPPQPAQTAKRKGAKAKDANPVISMPVEAVERPDGATSPEEEPGTDAFSRVFSNAAIPQSSLPLALRIAGALYASGKLTFAELMEKLPAVSRPNEGNVRRSLEVIRRAKLVDFDGKTIVSRAELDDVEGCLQRADLDRVSKQFQNFEPYRVILGHLQENGELTREHVRGILTAALGAEVAQEASIRLVRYHVLLGQCWSDGAVWRDGSRRPDAPGFLQAFETAYESAARDNIAQVSEFLPIICRGVLISPWAVSRSLQEHARVLSEKFAFGYAVGGKPTGVDAVISGSLLELEEVPVPMDRFEIGGRPVFTIERVR</sequence>
<evidence type="ECO:0000313" key="3">
    <source>
        <dbReference type="Proteomes" id="UP000182840"/>
    </source>
</evidence>
<evidence type="ECO:0000313" key="2">
    <source>
        <dbReference type="EMBL" id="APH72978.1"/>
    </source>
</evidence>
<organism evidence="2 3">
    <name type="scientific">Aquibium oceanicum</name>
    <dbReference type="NCBI Taxonomy" id="1670800"/>
    <lineage>
        <taxon>Bacteria</taxon>
        <taxon>Pseudomonadati</taxon>
        <taxon>Pseudomonadota</taxon>
        <taxon>Alphaproteobacteria</taxon>
        <taxon>Hyphomicrobiales</taxon>
        <taxon>Phyllobacteriaceae</taxon>
        <taxon>Aquibium</taxon>
    </lineage>
</organism>
<dbReference type="EMBL" id="CP018171">
    <property type="protein sequence ID" value="APH72978.1"/>
    <property type="molecule type" value="Genomic_DNA"/>
</dbReference>
<dbReference type="STRING" id="1670800.BSQ44_17600"/>
<dbReference type="KEGG" id="meso:BSQ44_17600"/>
<evidence type="ECO:0000256" key="1">
    <source>
        <dbReference type="SAM" id="MobiDB-lite"/>
    </source>
</evidence>
<gene>
    <name evidence="2" type="ORF">BSQ44_17600</name>
</gene>
<protein>
    <submittedName>
        <fullName evidence="2">Uncharacterized protein</fullName>
    </submittedName>
</protein>
<name>A0A1L3SUB9_9HYPH</name>